<dbReference type="Proteomes" id="UP000534294">
    <property type="component" value="Unassembled WGS sequence"/>
</dbReference>
<evidence type="ECO:0000313" key="3">
    <source>
        <dbReference type="EMBL" id="MBB5037201.1"/>
    </source>
</evidence>
<evidence type="ECO:0000259" key="2">
    <source>
        <dbReference type="Pfam" id="PF17930"/>
    </source>
</evidence>
<protein>
    <recommendedName>
        <fullName evidence="5">DUF1009 domain-containing protein</fullName>
    </recommendedName>
</protein>
<keyword evidence="4" id="KW-1185">Reference proteome</keyword>
<accession>A0A7W7YJ72</accession>
<dbReference type="InterPro" id="IPR053174">
    <property type="entry name" value="LpxI"/>
</dbReference>
<dbReference type="InterPro" id="IPR041255">
    <property type="entry name" value="LpxI_N"/>
</dbReference>
<evidence type="ECO:0000259" key="1">
    <source>
        <dbReference type="Pfam" id="PF06230"/>
    </source>
</evidence>
<gene>
    <name evidence="3" type="ORF">HNQ64_001443</name>
</gene>
<dbReference type="EMBL" id="JACHIF010000002">
    <property type="protein sequence ID" value="MBB5037201.1"/>
    <property type="molecule type" value="Genomic_DNA"/>
</dbReference>
<feature type="domain" description="LpxI N-terminal" evidence="2">
    <location>
        <begin position="8"/>
        <end position="136"/>
    </location>
</feature>
<dbReference type="RefSeq" id="WP_184206877.1">
    <property type="nucleotide sequence ID" value="NZ_JACHIF010000002.1"/>
</dbReference>
<dbReference type="InterPro" id="IPR043167">
    <property type="entry name" value="LpxI_C_sf"/>
</dbReference>
<dbReference type="Pfam" id="PF06230">
    <property type="entry name" value="LpxI_C"/>
    <property type="match status" value="1"/>
</dbReference>
<reference evidence="3 4" key="1">
    <citation type="submission" date="2020-08" db="EMBL/GenBank/DDBJ databases">
        <title>Genomic Encyclopedia of Type Strains, Phase IV (KMG-IV): sequencing the most valuable type-strain genomes for metagenomic binning, comparative biology and taxonomic classification.</title>
        <authorList>
            <person name="Goeker M."/>
        </authorList>
    </citation>
    <scope>NUCLEOTIDE SEQUENCE [LARGE SCALE GENOMIC DNA]</scope>
    <source>
        <strain evidence="3 4">DSM 12251</strain>
    </source>
</reference>
<evidence type="ECO:0000313" key="4">
    <source>
        <dbReference type="Proteomes" id="UP000534294"/>
    </source>
</evidence>
<dbReference type="AlphaFoldDB" id="A0A7W7YJ72"/>
<sequence>MSLDLTSIALIAGNGIYPETFVKAARRAGVQRLVVAAFVNETKPELAAMVDAIEWFRVGQLSKMISFFVRQGIKQTVMVGQIAPKNLFDLRPDLRLLMMLARLKQRNAETLFGAISDEMAKDGITLLPATTFLEDLMPARGHVAGPTIKKRRWEDADYGFHIAKESSRLDIGQTVVVKNGTVLAVEAFEGTNEAVKRGGAMGKGGATMVKVSKPNQDMRFDVPVIGPDTIRTAAEAGVDLIAVEAGKTLLLSLEELRQECHQRKVAVIAL</sequence>
<organism evidence="3 4">
    <name type="scientific">Prosthecobacter dejongeii</name>
    <dbReference type="NCBI Taxonomy" id="48465"/>
    <lineage>
        <taxon>Bacteria</taxon>
        <taxon>Pseudomonadati</taxon>
        <taxon>Verrucomicrobiota</taxon>
        <taxon>Verrucomicrobiia</taxon>
        <taxon>Verrucomicrobiales</taxon>
        <taxon>Verrucomicrobiaceae</taxon>
        <taxon>Prosthecobacter</taxon>
    </lineage>
</organism>
<evidence type="ECO:0008006" key="5">
    <source>
        <dbReference type="Google" id="ProtNLM"/>
    </source>
</evidence>
<proteinExistence type="predicted"/>
<dbReference type="Gene3D" id="3.40.140.80">
    <property type="match status" value="1"/>
</dbReference>
<dbReference type="Pfam" id="PF17930">
    <property type="entry name" value="LpxI_N"/>
    <property type="match status" value="1"/>
</dbReference>
<dbReference type="Gene3D" id="3.40.50.20">
    <property type="match status" value="1"/>
</dbReference>
<feature type="domain" description="LpxI C-terminal" evidence="1">
    <location>
        <begin position="140"/>
        <end position="268"/>
    </location>
</feature>
<dbReference type="InterPro" id="IPR010415">
    <property type="entry name" value="LpxI_C"/>
</dbReference>
<comment type="caution">
    <text evidence="3">The sequence shown here is derived from an EMBL/GenBank/DDBJ whole genome shotgun (WGS) entry which is preliminary data.</text>
</comment>
<dbReference type="PANTHER" id="PTHR39962:SF1">
    <property type="entry name" value="LPXI FAMILY PROTEIN"/>
    <property type="match status" value="1"/>
</dbReference>
<name>A0A7W7YJ72_9BACT</name>
<dbReference type="PANTHER" id="PTHR39962">
    <property type="entry name" value="BLL4848 PROTEIN"/>
    <property type="match status" value="1"/>
</dbReference>